<protein>
    <submittedName>
        <fullName evidence="1">Uncharacterized protein</fullName>
    </submittedName>
</protein>
<proteinExistence type="predicted"/>
<accession>A0A5J4UCP3</accession>
<feature type="non-terminal residue" evidence="1">
    <location>
        <position position="266"/>
    </location>
</feature>
<comment type="caution">
    <text evidence="1">The sequence shown here is derived from an EMBL/GenBank/DDBJ whole genome shotgun (WGS) entry which is preliminary data.</text>
</comment>
<name>A0A5J4UCP3_9EUKA</name>
<gene>
    <name evidence="1" type="ORF">EZS28_036113</name>
</gene>
<reference evidence="1 2" key="1">
    <citation type="submission" date="2019-03" db="EMBL/GenBank/DDBJ databases">
        <title>Single cell metagenomics reveals metabolic interactions within the superorganism composed of flagellate Streblomastix strix and complex community of Bacteroidetes bacteria on its surface.</title>
        <authorList>
            <person name="Treitli S.C."/>
            <person name="Kolisko M."/>
            <person name="Husnik F."/>
            <person name="Keeling P."/>
            <person name="Hampl V."/>
        </authorList>
    </citation>
    <scope>NUCLEOTIDE SEQUENCE [LARGE SCALE GENOMIC DNA]</scope>
    <source>
        <strain evidence="1">ST1C</strain>
    </source>
</reference>
<dbReference type="EMBL" id="SNRW01017426">
    <property type="protein sequence ID" value="KAA6368359.1"/>
    <property type="molecule type" value="Genomic_DNA"/>
</dbReference>
<evidence type="ECO:0000313" key="2">
    <source>
        <dbReference type="Proteomes" id="UP000324800"/>
    </source>
</evidence>
<organism evidence="1 2">
    <name type="scientific">Streblomastix strix</name>
    <dbReference type="NCBI Taxonomy" id="222440"/>
    <lineage>
        <taxon>Eukaryota</taxon>
        <taxon>Metamonada</taxon>
        <taxon>Preaxostyla</taxon>
        <taxon>Oxymonadida</taxon>
        <taxon>Streblomastigidae</taxon>
        <taxon>Streblomastix</taxon>
    </lineage>
</organism>
<dbReference type="Proteomes" id="UP000324800">
    <property type="component" value="Unassembled WGS sequence"/>
</dbReference>
<evidence type="ECO:0000313" key="1">
    <source>
        <dbReference type="EMBL" id="KAA6368359.1"/>
    </source>
</evidence>
<dbReference type="AlphaFoldDB" id="A0A5J4UCP3"/>
<sequence>MITANEFIQSGGTNEQVLLANGTTKSLSEFASGGETFKILTSQVAINETQFATPKQEGFALSTNIKIGTLPELNAPTVIKLCMPVGGPYSGFKPHITNTGEIRCYIVGSSWIEQICFSEICIFGPAGIFKPPANKNYPHKPEQKSDLCPITMLSPPPPPVPINQIRQEVRYLTQPAAVVAIMNDITRENPQTRDDQIWALQRAMKEHSPQDYSYSKVCGIFSLEKSRFGEIARSEGIEKRTIAPARKFTTKQEDAFVKEIQNRYNE</sequence>